<evidence type="ECO:0000313" key="6">
    <source>
        <dbReference type="EMBL" id="ODM22362.1"/>
    </source>
</evidence>
<dbReference type="Proteomes" id="UP000094569">
    <property type="component" value="Unassembled WGS sequence"/>
</dbReference>
<evidence type="ECO:0000256" key="2">
    <source>
        <dbReference type="ARBA" id="ARBA00022729"/>
    </source>
</evidence>
<dbReference type="InterPro" id="IPR026906">
    <property type="entry name" value="LRR_5"/>
</dbReference>
<dbReference type="PANTHER" id="PTHR31018">
    <property type="entry name" value="SPORULATION-SPECIFIC PROTEIN-RELATED"/>
    <property type="match status" value="1"/>
</dbReference>
<keyword evidence="7" id="KW-1185">Reference proteome</keyword>
<keyword evidence="3" id="KW-0325">Glycoprotein</keyword>
<reference evidence="6 7" key="1">
    <citation type="journal article" date="2016" name="BMC Genomics">
        <title>Comparative genomic and transcriptomic analyses of the Fuzhuan brick tea-fermentation fungus Aspergillus cristatus.</title>
        <authorList>
            <person name="Ge Y."/>
            <person name="Wang Y."/>
            <person name="Liu Y."/>
            <person name="Tan Y."/>
            <person name="Ren X."/>
            <person name="Zhang X."/>
            <person name="Hyde K.D."/>
            <person name="Liu Y."/>
            <person name="Liu Z."/>
        </authorList>
    </citation>
    <scope>NUCLEOTIDE SEQUENCE [LARGE SCALE GENOMIC DNA]</scope>
    <source>
        <strain evidence="6 7">GZAAS20.1005</strain>
    </source>
</reference>
<evidence type="ECO:0000313" key="7">
    <source>
        <dbReference type="Proteomes" id="UP000094569"/>
    </source>
</evidence>
<dbReference type="EMBL" id="JXNT01000002">
    <property type="protein sequence ID" value="ODM22362.1"/>
    <property type="molecule type" value="Genomic_DNA"/>
</dbReference>
<dbReference type="Pfam" id="PF12454">
    <property type="entry name" value="Ecm33"/>
    <property type="match status" value="1"/>
</dbReference>
<evidence type="ECO:0000256" key="1">
    <source>
        <dbReference type="ARBA" id="ARBA00004196"/>
    </source>
</evidence>
<gene>
    <name evidence="6" type="ORF">SI65_03208</name>
</gene>
<feature type="region of interest" description="Disordered" evidence="4">
    <location>
        <begin position="342"/>
        <end position="376"/>
    </location>
</feature>
<evidence type="ECO:0000256" key="4">
    <source>
        <dbReference type="SAM" id="MobiDB-lite"/>
    </source>
</evidence>
<comment type="caution">
    <text evidence="6">The sequence shown here is derived from an EMBL/GenBank/DDBJ whole genome shotgun (WGS) entry which is preliminary data.</text>
</comment>
<dbReference type="GO" id="GO:0031505">
    <property type="term" value="P:fungal-type cell wall organization"/>
    <property type="evidence" value="ECO:0007669"/>
    <property type="project" value="TreeGrafter"/>
</dbReference>
<dbReference type="PROSITE" id="PS51257">
    <property type="entry name" value="PROKAR_LIPOPROTEIN"/>
    <property type="match status" value="1"/>
</dbReference>
<feature type="signal peptide" evidence="5">
    <location>
        <begin position="1"/>
        <end position="23"/>
    </location>
</feature>
<dbReference type="GO" id="GO:0009277">
    <property type="term" value="C:fungal-type cell wall"/>
    <property type="evidence" value="ECO:0007669"/>
    <property type="project" value="TreeGrafter"/>
</dbReference>
<dbReference type="Pfam" id="PF13306">
    <property type="entry name" value="LRR_5"/>
    <property type="match status" value="1"/>
</dbReference>
<dbReference type="VEuPathDB" id="FungiDB:SI65_03208"/>
<dbReference type="Gene3D" id="3.80.10.10">
    <property type="entry name" value="Ribonuclease Inhibitor"/>
    <property type="match status" value="1"/>
</dbReference>
<feature type="chain" id="PRO_5009123815" evidence="5">
    <location>
        <begin position="24"/>
        <end position="401"/>
    </location>
</feature>
<organism evidence="6 7">
    <name type="scientific">Aspergillus cristatus</name>
    <name type="common">Chinese Fuzhuan brick tea-fermentation fungus</name>
    <name type="synonym">Eurotium cristatum</name>
    <dbReference type="NCBI Taxonomy" id="573508"/>
    <lineage>
        <taxon>Eukaryota</taxon>
        <taxon>Fungi</taxon>
        <taxon>Dikarya</taxon>
        <taxon>Ascomycota</taxon>
        <taxon>Pezizomycotina</taxon>
        <taxon>Eurotiomycetes</taxon>
        <taxon>Eurotiomycetidae</taxon>
        <taxon>Eurotiales</taxon>
        <taxon>Aspergillaceae</taxon>
        <taxon>Aspergillus</taxon>
        <taxon>Aspergillus subgen. Aspergillus</taxon>
    </lineage>
</organism>
<accession>A0A1E3BN10</accession>
<evidence type="ECO:0000256" key="5">
    <source>
        <dbReference type="SAM" id="SignalP"/>
    </source>
</evidence>
<protein>
    <submittedName>
        <fullName evidence="6">Protein ecm33</fullName>
    </submittedName>
</protein>
<sequence>MAFLKYALPVLAAGQLAFGSSCGEDGKTIKISSQGDIDGYSSCKTLKGDVEISEQVADTLTINNIEKITGGLSCTGASNLTSLTAPKLGEIGDTFKLDGLTGLYTLNFGSLSSVGSIKFTALPQLQKLEFATGVSEAGNVAITNTGLSSLDGISLNKVGDFDITENTNLKSVNVNNLTEATGLINFAGNMDSLEIELPNLGSGTNMTFRNVSSVSVPSLHNLTGQMGFWGDSFKTFSAPNLTETGDIAFNGNEKLSNISLPQLETVNGGFQIIRNDKLANISFPSLDTVTGAIDFSGAFDSVDIPKLSNVKGGFNMQSSGGFDCDGFDKKHKDKVIRGSYTCSAKKSDPKSKNGQSGTSSGTASAASGTSTSSEGAAPANIANVPAMGMAAIFGALLQLAM</sequence>
<dbReference type="InterPro" id="IPR032675">
    <property type="entry name" value="LRR_dom_sf"/>
</dbReference>
<dbReference type="STRING" id="573508.A0A1E3BN10"/>
<comment type="subcellular location">
    <subcellularLocation>
        <location evidence="1">Cell envelope</location>
    </subcellularLocation>
</comment>
<proteinExistence type="predicted"/>
<dbReference type="GO" id="GO:0005886">
    <property type="term" value="C:plasma membrane"/>
    <property type="evidence" value="ECO:0007669"/>
    <property type="project" value="TreeGrafter"/>
</dbReference>
<dbReference type="OrthoDB" id="536881at2759"/>
<dbReference type="InterPro" id="IPR051648">
    <property type="entry name" value="CWI-Assembly_Regulator"/>
</dbReference>
<dbReference type="PANTHER" id="PTHR31018:SF3">
    <property type="entry name" value="RECEPTOR PROTEIN-TYROSINE KINASE"/>
    <property type="match status" value="1"/>
</dbReference>
<keyword evidence="2 5" id="KW-0732">Signal</keyword>
<name>A0A1E3BN10_ASPCR</name>
<dbReference type="GO" id="GO:0009986">
    <property type="term" value="C:cell surface"/>
    <property type="evidence" value="ECO:0007669"/>
    <property type="project" value="TreeGrafter"/>
</dbReference>
<dbReference type="SUPFAM" id="SSF52058">
    <property type="entry name" value="L domain-like"/>
    <property type="match status" value="2"/>
</dbReference>
<dbReference type="AlphaFoldDB" id="A0A1E3BN10"/>
<evidence type="ECO:0000256" key="3">
    <source>
        <dbReference type="ARBA" id="ARBA00023180"/>
    </source>
</evidence>
<feature type="compositionally biased region" description="Low complexity" evidence="4">
    <location>
        <begin position="356"/>
        <end position="376"/>
    </location>
</feature>